<organism evidence="2 3">
    <name type="scientific">Haloechinothrix alba</name>
    <dbReference type="NCBI Taxonomy" id="664784"/>
    <lineage>
        <taxon>Bacteria</taxon>
        <taxon>Bacillati</taxon>
        <taxon>Actinomycetota</taxon>
        <taxon>Actinomycetes</taxon>
        <taxon>Pseudonocardiales</taxon>
        <taxon>Pseudonocardiaceae</taxon>
        <taxon>Haloechinothrix</taxon>
    </lineage>
</organism>
<keyword evidence="3" id="KW-1185">Reference proteome</keyword>
<dbReference type="Proteomes" id="UP000198348">
    <property type="component" value="Unassembled WGS sequence"/>
</dbReference>
<evidence type="ECO:0008006" key="4">
    <source>
        <dbReference type="Google" id="ProtNLM"/>
    </source>
</evidence>
<dbReference type="EMBL" id="FZNW01000021">
    <property type="protein sequence ID" value="SNR82042.1"/>
    <property type="molecule type" value="Genomic_DNA"/>
</dbReference>
<name>A0A238ZFZ5_9PSEU</name>
<gene>
    <name evidence="2" type="ORF">SAMN06265360_12128</name>
</gene>
<feature type="compositionally biased region" description="Low complexity" evidence="1">
    <location>
        <begin position="46"/>
        <end position="60"/>
    </location>
</feature>
<dbReference type="AlphaFoldDB" id="A0A238ZFZ5"/>
<dbReference type="RefSeq" id="WP_089302914.1">
    <property type="nucleotide sequence ID" value="NZ_FZNW01000021.1"/>
</dbReference>
<evidence type="ECO:0000313" key="3">
    <source>
        <dbReference type="Proteomes" id="UP000198348"/>
    </source>
</evidence>
<proteinExistence type="predicted"/>
<sequence>MAGWTDADLAVLERALSTAPSVHDTMPWVVEAGSDRVDLFEWTDRPLTTAPTEPSSESSPRGQVLGARMLREAPP</sequence>
<evidence type="ECO:0000256" key="1">
    <source>
        <dbReference type="SAM" id="MobiDB-lite"/>
    </source>
</evidence>
<reference evidence="2 3" key="1">
    <citation type="submission" date="2017-06" db="EMBL/GenBank/DDBJ databases">
        <authorList>
            <person name="Kim H.J."/>
            <person name="Triplett B.A."/>
        </authorList>
    </citation>
    <scope>NUCLEOTIDE SEQUENCE [LARGE SCALE GENOMIC DNA]</scope>
    <source>
        <strain evidence="2 3">DSM 45207</strain>
    </source>
</reference>
<accession>A0A238ZFZ5</accession>
<dbReference type="OrthoDB" id="8156917at2"/>
<evidence type="ECO:0000313" key="2">
    <source>
        <dbReference type="EMBL" id="SNR82042.1"/>
    </source>
</evidence>
<feature type="region of interest" description="Disordered" evidence="1">
    <location>
        <begin position="44"/>
        <end position="75"/>
    </location>
</feature>
<protein>
    <recommendedName>
        <fullName evidence="4">Nitroreductase</fullName>
    </recommendedName>
</protein>